<name>A0A6L9U9Y5_9HYPH</name>
<protein>
    <recommendedName>
        <fullName evidence="7">RDD domain-containing protein</fullName>
    </recommendedName>
</protein>
<feature type="transmembrane region" description="Helical" evidence="6">
    <location>
        <begin position="231"/>
        <end position="257"/>
    </location>
</feature>
<dbReference type="InterPro" id="IPR051791">
    <property type="entry name" value="Pra-immunoreactive"/>
</dbReference>
<comment type="caution">
    <text evidence="8">The sequence shown here is derived from an EMBL/GenBank/DDBJ whole genome shotgun (WGS) entry which is preliminary data.</text>
</comment>
<dbReference type="GO" id="GO:0005886">
    <property type="term" value="C:plasma membrane"/>
    <property type="evidence" value="ECO:0007669"/>
    <property type="project" value="UniProtKB-SubCell"/>
</dbReference>
<dbReference type="PANTHER" id="PTHR36115:SF4">
    <property type="entry name" value="MEMBRANE PROTEIN"/>
    <property type="match status" value="1"/>
</dbReference>
<evidence type="ECO:0000313" key="8">
    <source>
        <dbReference type="EMBL" id="NEI70920.1"/>
    </source>
</evidence>
<dbReference type="Proteomes" id="UP000483035">
    <property type="component" value="Unassembled WGS sequence"/>
</dbReference>
<reference evidence="8 9" key="1">
    <citation type="submission" date="2019-12" db="EMBL/GenBank/DDBJ databases">
        <title>Rhizobium genotypes associated with high levels of biological nitrogen fixation by grain legumes in a temperate-maritime cropping system.</title>
        <authorList>
            <person name="Maluk M."/>
            <person name="Francesc Ferrando Molina F."/>
            <person name="Lopez Del Egido L."/>
            <person name="Lafos M."/>
            <person name="Langarica-Fuentes A."/>
            <person name="Gebre Yohannes G."/>
            <person name="Young M.W."/>
            <person name="Martin P."/>
            <person name="Gantlett R."/>
            <person name="Kenicer G."/>
            <person name="Hawes C."/>
            <person name="Begg G.S."/>
            <person name="Quilliam R.S."/>
            <person name="Squire G.R."/>
            <person name="Poole P.S."/>
            <person name="Young P.W."/>
            <person name="Iannetta P.M."/>
            <person name="James E.K."/>
        </authorList>
    </citation>
    <scope>NUCLEOTIDE SEQUENCE [LARGE SCALE GENOMIC DNA]</scope>
    <source>
        <strain evidence="8 9">JHI1118</strain>
    </source>
</reference>
<comment type="subcellular location">
    <subcellularLocation>
        <location evidence="1">Cell membrane</location>
        <topology evidence="1">Multi-pass membrane protein</topology>
    </subcellularLocation>
</comment>
<keyword evidence="4 6" id="KW-1133">Transmembrane helix</keyword>
<evidence type="ECO:0000256" key="1">
    <source>
        <dbReference type="ARBA" id="ARBA00004651"/>
    </source>
</evidence>
<evidence type="ECO:0000259" key="7">
    <source>
        <dbReference type="Pfam" id="PF06271"/>
    </source>
</evidence>
<dbReference type="RefSeq" id="WP_163987411.1">
    <property type="nucleotide sequence ID" value="NZ_WUEY01000006.1"/>
</dbReference>
<keyword evidence="5 6" id="KW-0472">Membrane</keyword>
<evidence type="ECO:0000256" key="4">
    <source>
        <dbReference type="ARBA" id="ARBA00022989"/>
    </source>
</evidence>
<proteinExistence type="predicted"/>
<feature type="domain" description="RDD" evidence="7">
    <location>
        <begin position="17"/>
        <end position="272"/>
    </location>
</feature>
<feature type="transmembrane region" description="Helical" evidence="6">
    <location>
        <begin position="191"/>
        <end position="211"/>
    </location>
</feature>
<evidence type="ECO:0000256" key="3">
    <source>
        <dbReference type="ARBA" id="ARBA00022692"/>
    </source>
</evidence>
<evidence type="ECO:0000256" key="6">
    <source>
        <dbReference type="SAM" id="Phobius"/>
    </source>
</evidence>
<accession>A0A6L9U9Y5</accession>
<sequence length="279" mass="30767">MSFAASDHQMATLPPRRLWRRLGAYLIDIVIFQIAFTLLFLAISAVTPWDLTLPSLQKRHCEITTSSGALVDKIEAEWPLQPGETRTNQLCRISWLGSKGYTVLVSEVTSQQGSTTSTRALSVPVNDSGDAIDLNATVRPTSSIVLLLLPLAFALFTANGRRTPGKRLTSLRVITVENDTLPLGLAVKREILKLLPLTLLGVFNLASLLFLRPSMPPLEDLIQQARDASLLSASGFLALTGALAPLLFVFTLVWWIFPLIVWRGQTFYDRLCDTLVVKP</sequence>
<organism evidence="8 9">
    <name type="scientific">Rhizobium lusitanum</name>
    <dbReference type="NCBI Taxonomy" id="293958"/>
    <lineage>
        <taxon>Bacteria</taxon>
        <taxon>Pseudomonadati</taxon>
        <taxon>Pseudomonadota</taxon>
        <taxon>Alphaproteobacteria</taxon>
        <taxon>Hyphomicrobiales</taxon>
        <taxon>Rhizobiaceae</taxon>
        <taxon>Rhizobium/Agrobacterium group</taxon>
        <taxon>Rhizobium</taxon>
    </lineage>
</organism>
<keyword evidence="2" id="KW-1003">Cell membrane</keyword>
<evidence type="ECO:0000256" key="2">
    <source>
        <dbReference type="ARBA" id="ARBA00022475"/>
    </source>
</evidence>
<dbReference type="AlphaFoldDB" id="A0A6L9U9Y5"/>
<gene>
    <name evidence="8" type="ORF">GR212_15155</name>
</gene>
<dbReference type="EMBL" id="WUEY01000006">
    <property type="protein sequence ID" value="NEI70920.1"/>
    <property type="molecule type" value="Genomic_DNA"/>
</dbReference>
<feature type="transmembrane region" description="Helical" evidence="6">
    <location>
        <begin position="25"/>
        <end position="46"/>
    </location>
</feature>
<evidence type="ECO:0000256" key="5">
    <source>
        <dbReference type="ARBA" id="ARBA00023136"/>
    </source>
</evidence>
<feature type="transmembrane region" description="Helical" evidence="6">
    <location>
        <begin position="141"/>
        <end position="158"/>
    </location>
</feature>
<dbReference type="InterPro" id="IPR010432">
    <property type="entry name" value="RDD"/>
</dbReference>
<keyword evidence="3 6" id="KW-0812">Transmembrane</keyword>
<dbReference type="Pfam" id="PF06271">
    <property type="entry name" value="RDD"/>
    <property type="match status" value="1"/>
</dbReference>
<dbReference type="PANTHER" id="PTHR36115">
    <property type="entry name" value="PROLINE-RICH ANTIGEN HOMOLOG-RELATED"/>
    <property type="match status" value="1"/>
</dbReference>
<evidence type="ECO:0000313" key="9">
    <source>
        <dbReference type="Proteomes" id="UP000483035"/>
    </source>
</evidence>